<evidence type="ECO:0000313" key="12">
    <source>
        <dbReference type="Proteomes" id="UP000315677"/>
    </source>
</evidence>
<dbReference type="Gene3D" id="3.40.470.10">
    <property type="entry name" value="Uracil-DNA glycosylase-like domain"/>
    <property type="match status" value="1"/>
</dbReference>
<evidence type="ECO:0000259" key="10">
    <source>
        <dbReference type="SMART" id="SM00986"/>
    </source>
</evidence>
<keyword evidence="4" id="KW-0479">Metal-binding</keyword>
<proteinExistence type="inferred from homology"/>
<dbReference type="PANTHER" id="PTHR33693:SF9">
    <property type="entry name" value="TYPE-4 URACIL-DNA GLYCOSYLASE"/>
    <property type="match status" value="1"/>
</dbReference>
<evidence type="ECO:0000256" key="6">
    <source>
        <dbReference type="ARBA" id="ARBA00022801"/>
    </source>
</evidence>
<dbReference type="AlphaFoldDB" id="A0A543D1F1"/>
<evidence type="ECO:0000256" key="7">
    <source>
        <dbReference type="ARBA" id="ARBA00023004"/>
    </source>
</evidence>
<feature type="domain" description="Uracil-DNA glycosylase-like" evidence="10">
    <location>
        <begin position="35"/>
        <end position="193"/>
    </location>
</feature>
<dbReference type="InterPro" id="IPR005122">
    <property type="entry name" value="Uracil-DNA_glycosylase-like"/>
</dbReference>
<dbReference type="NCBIfam" id="TIGR03914">
    <property type="entry name" value="UDG_fam_dom"/>
    <property type="match status" value="1"/>
</dbReference>
<keyword evidence="9" id="KW-0234">DNA repair</keyword>
<dbReference type="EMBL" id="VFPA01000006">
    <property type="protein sequence ID" value="TQM03159.1"/>
    <property type="molecule type" value="Genomic_DNA"/>
</dbReference>
<keyword evidence="12" id="KW-1185">Reference proteome</keyword>
<keyword evidence="7" id="KW-0408">Iron</keyword>
<dbReference type="InterPro" id="IPR005273">
    <property type="entry name" value="Ura-DNA_glyco_family4"/>
</dbReference>
<dbReference type="NCBIfam" id="TIGR00758">
    <property type="entry name" value="UDG_fam4"/>
    <property type="match status" value="1"/>
</dbReference>
<keyword evidence="3" id="KW-0004">4Fe-4S</keyword>
<comment type="caution">
    <text evidence="11">The sequence shown here is derived from an EMBL/GenBank/DDBJ whole genome shotgun (WGS) entry which is preliminary data.</text>
</comment>
<dbReference type="SMART" id="SM00986">
    <property type="entry name" value="UDG"/>
    <property type="match status" value="1"/>
</dbReference>
<dbReference type="RefSeq" id="WP_142063068.1">
    <property type="nucleotide sequence ID" value="NZ_VFPA01000006.1"/>
</dbReference>
<name>A0A543D1F1_9PSEU</name>
<keyword evidence="5" id="KW-0227">DNA damage</keyword>
<reference evidence="11 12" key="1">
    <citation type="submission" date="2019-06" db="EMBL/GenBank/DDBJ databases">
        <title>Sequencing the genomes of 1000 actinobacteria strains.</title>
        <authorList>
            <person name="Klenk H.-P."/>
        </authorList>
    </citation>
    <scope>NUCLEOTIDE SEQUENCE [LARGE SCALE GENOMIC DNA]</scope>
    <source>
        <strain evidence="11 12">DSM 45301</strain>
    </source>
</reference>
<evidence type="ECO:0000256" key="2">
    <source>
        <dbReference type="ARBA" id="ARBA00019403"/>
    </source>
</evidence>
<accession>A0A543D1F1</accession>
<keyword evidence="6" id="KW-0378">Hydrolase</keyword>
<dbReference type="SUPFAM" id="SSF52141">
    <property type="entry name" value="Uracil-DNA glycosylase-like"/>
    <property type="match status" value="1"/>
</dbReference>
<dbReference type="GO" id="GO:0051539">
    <property type="term" value="F:4 iron, 4 sulfur cluster binding"/>
    <property type="evidence" value="ECO:0007669"/>
    <property type="project" value="UniProtKB-KW"/>
</dbReference>
<evidence type="ECO:0000256" key="4">
    <source>
        <dbReference type="ARBA" id="ARBA00022723"/>
    </source>
</evidence>
<comment type="similarity">
    <text evidence="1">Belongs to the uracil-DNA glycosylase (UDG) superfamily. Type 4 (UDGa) family.</text>
</comment>
<organism evidence="11 12">
    <name type="scientific">Pseudonocardia kunmingensis</name>
    <dbReference type="NCBI Taxonomy" id="630975"/>
    <lineage>
        <taxon>Bacteria</taxon>
        <taxon>Bacillati</taxon>
        <taxon>Actinomycetota</taxon>
        <taxon>Actinomycetes</taxon>
        <taxon>Pseudonocardiales</taxon>
        <taxon>Pseudonocardiaceae</taxon>
        <taxon>Pseudonocardia</taxon>
    </lineage>
</organism>
<dbReference type="GO" id="GO:0006281">
    <property type="term" value="P:DNA repair"/>
    <property type="evidence" value="ECO:0007669"/>
    <property type="project" value="UniProtKB-KW"/>
</dbReference>
<evidence type="ECO:0000256" key="5">
    <source>
        <dbReference type="ARBA" id="ARBA00022763"/>
    </source>
</evidence>
<dbReference type="GO" id="GO:0046872">
    <property type="term" value="F:metal ion binding"/>
    <property type="evidence" value="ECO:0007669"/>
    <property type="project" value="UniProtKB-KW"/>
</dbReference>
<protein>
    <recommendedName>
        <fullName evidence="2">Type-4 uracil-DNA glycosylase</fullName>
    </recommendedName>
</protein>
<dbReference type="PANTHER" id="PTHR33693">
    <property type="entry name" value="TYPE-5 URACIL-DNA GLYCOSYLASE"/>
    <property type="match status" value="1"/>
</dbReference>
<sequence length="202" mass="22011">MTATDLEHPNLDDLRRDAAGCTRCELYEPATQTVFGAGPASAWLVLVGEQPGDREDLAGEPFVGPSGRVLDQALERAGIDRDEVYVTNAVKHFRFEREGKRRIHKTPGVTHIRACRYWLDGELAAVRPAVLGTLGAVAGKALLGTTFKITKQRGQVLEWEGHRLVPTVHPSSILRGPPEAREESLAALAADLEVAAHLRPRA</sequence>
<dbReference type="SMART" id="SM00987">
    <property type="entry name" value="UreE_C"/>
    <property type="match status" value="1"/>
</dbReference>
<dbReference type="Proteomes" id="UP000315677">
    <property type="component" value="Unassembled WGS sequence"/>
</dbReference>
<gene>
    <name evidence="11" type="ORF">FB558_7809</name>
</gene>
<evidence type="ECO:0000313" key="11">
    <source>
        <dbReference type="EMBL" id="TQM03159.1"/>
    </source>
</evidence>
<dbReference type="Pfam" id="PF03167">
    <property type="entry name" value="UDG"/>
    <property type="match status" value="1"/>
</dbReference>
<dbReference type="InterPro" id="IPR051536">
    <property type="entry name" value="UDG_Type-4/5"/>
</dbReference>
<dbReference type="OrthoDB" id="5290748at2"/>
<dbReference type="CDD" id="cd10030">
    <property type="entry name" value="UDG-F4_TTUDGA_SPO1dp_like"/>
    <property type="match status" value="1"/>
</dbReference>
<dbReference type="GO" id="GO:0097506">
    <property type="term" value="F:deaminated base DNA N-glycosylase activity"/>
    <property type="evidence" value="ECO:0007669"/>
    <property type="project" value="UniProtKB-ARBA"/>
</dbReference>
<evidence type="ECO:0000256" key="9">
    <source>
        <dbReference type="ARBA" id="ARBA00023204"/>
    </source>
</evidence>
<dbReference type="InterPro" id="IPR036895">
    <property type="entry name" value="Uracil-DNA_glycosylase-like_sf"/>
</dbReference>
<evidence type="ECO:0000256" key="3">
    <source>
        <dbReference type="ARBA" id="ARBA00022485"/>
    </source>
</evidence>
<keyword evidence="8" id="KW-0411">Iron-sulfur</keyword>
<evidence type="ECO:0000256" key="8">
    <source>
        <dbReference type="ARBA" id="ARBA00023014"/>
    </source>
</evidence>
<evidence type="ECO:0000256" key="1">
    <source>
        <dbReference type="ARBA" id="ARBA00006521"/>
    </source>
</evidence>